<accession>A0A382BJV1</accession>
<feature type="compositionally biased region" description="Polar residues" evidence="1">
    <location>
        <begin position="16"/>
        <end position="26"/>
    </location>
</feature>
<name>A0A382BJV1_9ZZZZ</name>
<gene>
    <name evidence="2" type="ORF">METZ01_LOCUS166818</name>
</gene>
<protein>
    <submittedName>
        <fullName evidence="2">Uncharacterized protein</fullName>
    </submittedName>
</protein>
<dbReference type="EMBL" id="UINC01030111">
    <property type="protein sequence ID" value="SVB13964.1"/>
    <property type="molecule type" value="Genomic_DNA"/>
</dbReference>
<proteinExistence type="predicted"/>
<organism evidence="2">
    <name type="scientific">marine metagenome</name>
    <dbReference type="NCBI Taxonomy" id="408172"/>
    <lineage>
        <taxon>unclassified sequences</taxon>
        <taxon>metagenomes</taxon>
        <taxon>ecological metagenomes</taxon>
    </lineage>
</organism>
<sequence>MTTTVTTNLTPMNVTASLGTSDNSAGDSFWQRNGGHGEEKNPKKARKKAFFQGSVSAETWGIYADLAGLMNAICLLQTQSAFLNQAKSAVVRLERLSNQPKTGGSELDQTTTTAELAAFIADVLHQTQHKTDWNEDETATNALLHDPAKQLQSNTLNHCTDWSDFGDLIQNRLELLESEKEHLLGLAQSARLRIEESNHPSVNTELQNLSDATNRTLDELNTQSF</sequence>
<feature type="region of interest" description="Disordered" evidence="1">
    <location>
        <begin position="1"/>
        <end position="45"/>
    </location>
</feature>
<feature type="non-terminal residue" evidence="2">
    <location>
        <position position="225"/>
    </location>
</feature>
<evidence type="ECO:0000313" key="2">
    <source>
        <dbReference type="EMBL" id="SVB13964.1"/>
    </source>
</evidence>
<dbReference type="AlphaFoldDB" id="A0A382BJV1"/>
<reference evidence="2" key="1">
    <citation type="submission" date="2018-05" db="EMBL/GenBank/DDBJ databases">
        <authorList>
            <person name="Lanie J.A."/>
            <person name="Ng W.-L."/>
            <person name="Kazmierczak K.M."/>
            <person name="Andrzejewski T.M."/>
            <person name="Davidsen T.M."/>
            <person name="Wayne K.J."/>
            <person name="Tettelin H."/>
            <person name="Glass J.I."/>
            <person name="Rusch D."/>
            <person name="Podicherti R."/>
            <person name="Tsui H.-C.T."/>
            <person name="Winkler M.E."/>
        </authorList>
    </citation>
    <scope>NUCLEOTIDE SEQUENCE</scope>
</reference>
<evidence type="ECO:0000256" key="1">
    <source>
        <dbReference type="SAM" id="MobiDB-lite"/>
    </source>
</evidence>
<feature type="compositionally biased region" description="Low complexity" evidence="1">
    <location>
        <begin position="1"/>
        <end position="15"/>
    </location>
</feature>